<dbReference type="SUPFAM" id="SSF140356">
    <property type="entry name" value="PPK N-terminal domain-like"/>
    <property type="match status" value="1"/>
</dbReference>
<evidence type="ECO:0000256" key="5">
    <source>
        <dbReference type="ARBA" id="ARBA00022840"/>
    </source>
</evidence>
<keyword evidence="3 6" id="KW-0547">Nucleotide-binding</keyword>
<feature type="binding site" evidence="6">
    <location>
        <position position="470"/>
    </location>
    <ligand>
        <name>ATP</name>
        <dbReference type="ChEBI" id="CHEBI:30616"/>
    </ligand>
</feature>
<dbReference type="NCBIfam" id="TIGR03705">
    <property type="entry name" value="poly_P_kin"/>
    <property type="match status" value="1"/>
</dbReference>
<evidence type="ECO:0000259" key="9">
    <source>
        <dbReference type="Pfam" id="PF13089"/>
    </source>
</evidence>
<dbReference type="InterPro" id="IPR025200">
    <property type="entry name" value="PPK_C_dom2"/>
</dbReference>
<feature type="domain" description="Polyphosphate kinase C-terminal" evidence="11">
    <location>
        <begin position="335"/>
        <end position="498"/>
    </location>
</feature>
<dbReference type="EC" id="2.7.4.1" evidence="6 7"/>
<keyword evidence="4 6" id="KW-0418">Kinase</keyword>
<accession>A0A7D3XDZ3</accession>
<dbReference type="Pfam" id="PF13089">
    <property type="entry name" value="PP_kinase_N"/>
    <property type="match status" value="1"/>
</dbReference>
<keyword evidence="2 6" id="KW-0808">Transferase</keyword>
<dbReference type="GO" id="GO:0008976">
    <property type="term" value="F:polyphosphate kinase activity"/>
    <property type="evidence" value="ECO:0007669"/>
    <property type="project" value="UniProtKB-UniRule"/>
</dbReference>
<dbReference type="GO" id="GO:0046872">
    <property type="term" value="F:metal ion binding"/>
    <property type="evidence" value="ECO:0007669"/>
    <property type="project" value="UniProtKB-KW"/>
</dbReference>
<evidence type="ECO:0000256" key="1">
    <source>
        <dbReference type="ARBA" id="ARBA00022553"/>
    </source>
</evidence>
<feature type="binding site" evidence="6">
    <location>
        <position position="407"/>
    </location>
    <ligand>
        <name>Mg(2+)</name>
        <dbReference type="ChEBI" id="CHEBI:18420"/>
    </ligand>
</feature>
<dbReference type="RefSeq" id="WP_173073308.1">
    <property type="nucleotide sequence ID" value="NZ_CP041345.1"/>
</dbReference>
<dbReference type="KEGG" id="ttz:FHG85_04230"/>
<dbReference type="Pfam" id="PF13090">
    <property type="entry name" value="PP_kinase_C"/>
    <property type="match status" value="1"/>
</dbReference>
<dbReference type="GO" id="GO:0005524">
    <property type="term" value="F:ATP binding"/>
    <property type="evidence" value="ECO:0007669"/>
    <property type="project" value="UniProtKB-KW"/>
</dbReference>
<name>A0A7D3XDZ3_9BACT</name>
<dbReference type="AlphaFoldDB" id="A0A7D3XDZ3"/>
<organism evidence="12 13">
    <name type="scientific">Tenuifilum thalassicum</name>
    <dbReference type="NCBI Taxonomy" id="2590900"/>
    <lineage>
        <taxon>Bacteria</taxon>
        <taxon>Pseudomonadati</taxon>
        <taxon>Bacteroidota</taxon>
        <taxon>Bacteroidia</taxon>
        <taxon>Bacteroidales</taxon>
        <taxon>Tenuifilaceae</taxon>
        <taxon>Tenuifilum</taxon>
    </lineage>
</organism>
<keyword evidence="6" id="KW-0479">Metal-binding</keyword>
<dbReference type="InterPro" id="IPR036830">
    <property type="entry name" value="PP_kinase_middle_dom_sf"/>
</dbReference>
<dbReference type="EMBL" id="CP041345">
    <property type="protein sequence ID" value="QKG79507.1"/>
    <property type="molecule type" value="Genomic_DNA"/>
</dbReference>
<dbReference type="GO" id="GO:0006799">
    <property type="term" value="P:polyphosphate biosynthetic process"/>
    <property type="evidence" value="ECO:0007669"/>
    <property type="project" value="UniProtKB-UniRule"/>
</dbReference>
<dbReference type="NCBIfam" id="NF003925">
    <property type="entry name" value="PRK05443.3-3"/>
    <property type="match status" value="1"/>
</dbReference>
<dbReference type="Gene3D" id="1.20.58.310">
    <property type="entry name" value="Polyphosphate kinase N-terminal domain"/>
    <property type="match status" value="1"/>
</dbReference>
<dbReference type="InterPro" id="IPR024953">
    <property type="entry name" value="PP_kinase_middle"/>
</dbReference>
<dbReference type="NCBIfam" id="NF003917">
    <property type="entry name" value="PRK05443.1-1"/>
    <property type="match status" value="1"/>
</dbReference>
<evidence type="ECO:0000256" key="6">
    <source>
        <dbReference type="HAMAP-Rule" id="MF_00347"/>
    </source>
</evidence>
<dbReference type="Proteomes" id="UP000500961">
    <property type="component" value="Chromosome"/>
</dbReference>
<feature type="domain" description="Polyphosphate kinase N-terminal" evidence="9">
    <location>
        <begin position="11"/>
        <end position="114"/>
    </location>
</feature>
<evidence type="ECO:0000256" key="3">
    <source>
        <dbReference type="ARBA" id="ARBA00022741"/>
    </source>
</evidence>
<sequence>MQNSTNKIPLVNRELSWLEFNGRVLQEAECENVPLIERLRFLGIFSNNLDEFFRVRVATLRRMILVEKGAKKIIGENPRKIHEKIQRKVLEFQNRFDSIFSKIIDELKSQNIYLVNEQQLNPKQVEYLYDYFDNTIAEYIEPVILKRNRRFPILVDQSIYLAVKLSSSAKPNLKEFALIEIPTKYISRFVILPEEDSKKTIILLDDVIRLCLSRIFKILPYDRFEAYTIKITRDAELDVDNDISESLIEKITKALENRQKGDPVRFVYDKDIPTDLLNFIVRGLNLDDLDNIIPGSRYHNFKDFINFPNFGLSELVNQPLNPIPYPKLDESLLVTDIIAKQDILLHYPYHSFKYYIRMLREAALDPAVKSISITLYRVATESRVVHALINAAQNGKKVTAVVELRARFDEHANIYWSKKMQEAGINVIFGVPGLKVHSKMTLIKRKENQAYKKYAVVSTGNFHEGNANSYTDLNLFTADSRITTEIEKVFTFLEYNYKTYPFKHLLVSPFNLRCKLYALIDEEVKNAETGKPAYIYCKLNNLVDEEIISKLYKASQAGVIIKLVVRGTCALVPGLKGISDNIEVYSIVDRYLEHSRFIIFANGGNEICYISSADWMTRNFDYRVEVATPIYSKQLINEIKTIMDFTLHDNVKARLVNSGICNEFKPKKEDEKEFRSQLELYKYYNQECKE</sequence>
<comment type="catalytic activity">
    <reaction evidence="6 7">
        <text>[phosphate](n) + ATP = [phosphate](n+1) + ADP</text>
        <dbReference type="Rhea" id="RHEA:19573"/>
        <dbReference type="Rhea" id="RHEA-COMP:9859"/>
        <dbReference type="Rhea" id="RHEA-COMP:14280"/>
        <dbReference type="ChEBI" id="CHEBI:16838"/>
        <dbReference type="ChEBI" id="CHEBI:30616"/>
        <dbReference type="ChEBI" id="CHEBI:456216"/>
        <dbReference type="EC" id="2.7.4.1"/>
    </reaction>
</comment>
<evidence type="ECO:0000259" key="11">
    <source>
        <dbReference type="Pfam" id="PF17941"/>
    </source>
</evidence>
<dbReference type="SUPFAM" id="SSF56024">
    <property type="entry name" value="Phospholipase D/nuclease"/>
    <property type="match status" value="2"/>
</dbReference>
<dbReference type="CDD" id="cd09167">
    <property type="entry name" value="PLDc_EcPPK1_C2_like"/>
    <property type="match status" value="1"/>
</dbReference>
<protein>
    <recommendedName>
        <fullName evidence="6 7">Polyphosphate kinase</fullName>
        <ecNumber evidence="6 7">2.7.4.1</ecNumber>
    </recommendedName>
    <alternativeName>
        <fullName evidence="6">ATP-polyphosphate phosphotransferase</fullName>
    </alternativeName>
    <alternativeName>
        <fullName evidence="6">Polyphosphoric acid kinase</fullName>
    </alternativeName>
</protein>
<comment type="function">
    <text evidence="6 7">Catalyzes the reversible transfer of the terminal phosphate of ATP to form a long-chain polyphosphate (polyP).</text>
</comment>
<dbReference type="PANTHER" id="PTHR30218:SF0">
    <property type="entry name" value="POLYPHOSPHATE KINASE"/>
    <property type="match status" value="1"/>
</dbReference>
<dbReference type="CDD" id="cd09164">
    <property type="entry name" value="PLDc_EcPPK1_C1_like"/>
    <property type="match status" value="1"/>
</dbReference>
<evidence type="ECO:0000256" key="4">
    <source>
        <dbReference type="ARBA" id="ARBA00022777"/>
    </source>
</evidence>
<dbReference type="Gene3D" id="3.30.870.10">
    <property type="entry name" value="Endonuclease Chain A"/>
    <property type="match status" value="2"/>
</dbReference>
<dbReference type="PANTHER" id="PTHR30218">
    <property type="entry name" value="POLYPHOSPHATE KINASE"/>
    <property type="match status" value="1"/>
</dbReference>
<keyword evidence="1 6" id="KW-0597">Phosphoprotein</keyword>
<keyword evidence="13" id="KW-1185">Reference proteome</keyword>
<dbReference type="InterPro" id="IPR041108">
    <property type="entry name" value="PP_kinase_C_1"/>
</dbReference>
<dbReference type="HAMAP" id="MF_00347">
    <property type="entry name" value="Polyphosphate_kinase"/>
    <property type="match status" value="1"/>
</dbReference>
<dbReference type="Pfam" id="PF02503">
    <property type="entry name" value="PP_kinase"/>
    <property type="match status" value="1"/>
</dbReference>
<feature type="binding site" evidence="6">
    <location>
        <position position="566"/>
    </location>
    <ligand>
        <name>ATP</name>
        <dbReference type="ChEBI" id="CHEBI:30616"/>
    </ligand>
</feature>
<feature type="binding site" evidence="6">
    <location>
        <position position="377"/>
    </location>
    <ligand>
        <name>Mg(2+)</name>
        <dbReference type="ChEBI" id="CHEBI:18420"/>
    </ligand>
</feature>
<feature type="domain" description="Polyphosphate kinase middle" evidence="8">
    <location>
        <begin position="124"/>
        <end position="307"/>
    </location>
</feature>
<evidence type="ECO:0000256" key="2">
    <source>
        <dbReference type="ARBA" id="ARBA00022679"/>
    </source>
</evidence>
<dbReference type="InterPro" id="IPR025198">
    <property type="entry name" value="PPK_N_dom"/>
</dbReference>
<reference evidence="12 13" key="1">
    <citation type="submission" date="2019-07" db="EMBL/GenBank/DDBJ databases">
        <title>Thalassofilum flectens gen. nov., sp. nov., a novel moderate thermophilic anaerobe from a shallow sea hot spring in Kunashir Island (Russia), representing a new family in the order Bacteroidales, and proposal of Thalassofilacea fam. nov.</title>
        <authorList>
            <person name="Kochetkova T.V."/>
            <person name="Podosokorskaya O.A."/>
            <person name="Novikov A."/>
            <person name="Elcheninov A.G."/>
            <person name="Toshchakov S.V."/>
            <person name="Kublanov I.V."/>
        </authorList>
    </citation>
    <scope>NUCLEOTIDE SEQUENCE [LARGE SCALE GENOMIC DNA]</scope>
    <source>
        <strain evidence="12 13">38-H</strain>
    </source>
</reference>
<comment type="similarity">
    <text evidence="6 7">Belongs to the polyphosphate kinase 1 (PPK1) family.</text>
</comment>
<dbReference type="Pfam" id="PF17941">
    <property type="entry name" value="PP_kinase_C_1"/>
    <property type="match status" value="1"/>
</dbReference>
<comment type="PTM">
    <text evidence="6 7">An intermediate of this reaction is the autophosphorylated ppk in which a phosphate is covalently linked to a histidine residue through a N-P bond.</text>
</comment>
<keyword evidence="6" id="KW-0460">Magnesium</keyword>
<dbReference type="GO" id="GO:0009358">
    <property type="term" value="C:polyphosphate kinase complex"/>
    <property type="evidence" value="ECO:0007669"/>
    <property type="project" value="InterPro"/>
</dbReference>
<feature type="binding site" evidence="6">
    <location>
        <position position="48"/>
    </location>
    <ligand>
        <name>ATP</name>
        <dbReference type="ChEBI" id="CHEBI:30616"/>
    </ligand>
</feature>
<dbReference type="Gene3D" id="3.30.1840.10">
    <property type="entry name" value="Polyphosphate kinase middle domain"/>
    <property type="match status" value="1"/>
</dbReference>
<gene>
    <name evidence="12" type="primary">ppk1</name>
    <name evidence="6" type="synonym">ppk</name>
    <name evidence="12" type="ORF">FHG85_04230</name>
</gene>
<evidence type="ECO:0000313" key="12">
    <source>
        <dbReference type="EMBL" id="QKG79507.1"/>
    </source>
</evidence>
<evidence type="ECO:0000256" key="7">
    <source>
        <dbReference type="RuleBase" id="RU003800"/>
    </source>
</evidence>
<evidence type="ECO:0000313" key="13">
    <source>
        <dbReference type="Proteomes" id="UP000500961"/>
    </source>
</evidence>
<dbReference type="InterPro" id="IPR036832">
    <property type="entry name" value="PPK_N_dom_sf"/>
</dbReference>
<dbReference type="SUPFAM" id="SSF143724">
    <property type="entry name" value="PHP14-like"/>
    <property type="match status" value="1"/>
</dbReference>
<feature type="binding site" evidence="6">
    <location>
        <position position="594"/>
    </location>
    <ligand>
        <name>ATP</name>
        <dbReference type="ChEBI" id="CHEBI:30616"/>
    </ligand>
</feature>
<feature type="domain" description="Polyphosphate kinase C-terminal" evidence="10">
    <location>
        <begin position="505"/>
        <end position="677"/>
    </location>
</feature>
<dbReference type="InterPro" id="IPR003414">
    <property type="entry name" value="PP_kinase"/>
</dbReference>
<feature type="active site" description="Phosphohistidine intermediate" evidence="6">
    <location>
        <position position="437"/>
    </location>
</feature>
<proteinExistence type="inferred from homology"/>
<evidence type="ECO:0000259" key="8">
    <source>
        <dbReference type="Pfam" id="PF02503"/>
    </source>
</evidence>
<dbReference type="PIRSF" id="PIRSF015589">
    <property type="entry name" value="PP_kinase"/>
    <property type="match status" value="1"/>
</dbReference>
<evidence type="ECO:0000259" key="10">
    <source>
        <dbReference type="Pfam" id="PF13090"/>
    </source>
</evidence>
<comment type="cofactor">
    <cofactor evidence="6">
        <name>Mg(2+)</name>
        <dbReference type="ChEBI" id="CHEBI:18420"/>
    </cofactor>
</comment>
<keyword evidence="5 6" id="KW-0067">ATP-binding</keyword>